<keyword evidence="1" id="KW-0812">Transmembrane</keyword>
<organism evidence="2 3">
    <name type="scientific">Gluconacetobacter johannae</name>
    <dbReference type="NCBI Taxonomy" id="112140"/>
    <lineage>
        <taxon>Bacteria</taxon>
        <taxon>Pseudomonadati</taxon>
        <taxon>Pseudomonadota</taxon>
        <taxon>Alphaproteobacteria</taxon>
        <taxon>Acetobacterales</taxon>
        <taxon>Acetobacteraceae</taxon>
        <taxon>Gluconacetobacter</taxon>
    </lineage>
</organism>
<keyword evidence="1" id="KW-0472">Membrane</keyword>
<feature type="transmembrane region" description="Helical" evidence="1">
    <location>
        <begin position="32"/>
        <end position="52"/>
    </location>
</feature>
<dbReference type="EMBL" id="JABEQH010000021">
    <property type="protein sequence ID" value="MBB2177079.1"/>
    <property type="molecule type" value="Genomic_DNA"/>
</dbReference>
<keyword evidence="1" id="KW-1133">Transmembrane helix</keyword>
<feature type="transmembrane region" description="Helical" evidence="1">
    <location>
        <begin position="177"/>
        <end position="196"/>
    </location>
</feature>
<dbReference type="AlphaFoldDB" id="A0A7W4J9K0"/>
<feature type="transmembrane region" description="Helical" evidence="1">
    <location>
        <begin position="260"/>
        <end position="284"/>
    </location>
</feature>
<name>A0A7W4J9K0_9PROT</name>
<feature type="transmembrane region" description="Helical" evidence="1">
    <location>
        <begin position="228"/>
        <end position="248"/>
    </location>
</feature>
<evidence type="ECO:0008006" key="4">
    <source>
        <dbReference type="Google" id="ProtNLM"/>
    </source>
</evidence>
<evidence type="ECO:0000256" key="1">
    <source>
        <dbReference type="SAM" id="Phobius"/>
    </source>
</evidence>
<feature type="transmembrane region" description="Helical" evidence="1">
    <location>
        <begin position="64"/>
        <end position="93"/>
    </location>
</feature>
<evidence type="ECO:0000313" key="2">
    <source>
        <dbReference type="EMBL" id="MBB2177079.1"/>
    </source>
</evidence>
<dbReference type="Proteomes" id="UP000561066">
    <property type="component" value="Unassembled WGS sequence"/>
</dbReference>
<accession>A0A7W4J9K0</accession>
<keyword evidence="3" id="KW-1185">Reference proteome</keyword>
<feature type="transmembrane region" description="Helical" evidence="1">
    <location>
        <begin position="105"/>
        <end position="129"/>
    </location>
</feature>
<dbReference type="RefSeq" id="WP_182944422.1">
    <property type="nucleotide sequence ID" value="NZ_JABEQH010000021.1"/>
</dbReference>
<comment type="caution">
    <text evidence="2">The sequence shown here is derived from an EMBL/GenBank/DDBJ whole genome shotgun (WGS) entry which is preliminary data.</text>
</comment>
<feature type="transmembrane region" description="Helical" evidence="1">
    <location>
        <begin position="296"/>
        <end position="313"/>
    </location>
</feature>
<evidence type="ECO:0000313" key="3">
    <source>
        <dbReference type="Proteomes" id="UP000561066"/>
    </source>
</evidence>
<proteinExistence type="predicted"/>
<gene>
    <name evidence="2" type="ORF">HLH21_14305</name>
</gene>
<sequence>MMRDVLACVLGLPLLGLHLALMVAMAPVVRGVVDWCVAGLAGRGAPSVLMRWRWIVALARRRGLRAAGTAATGAACGATLAAALAACCLVPSAALGLPGAGLSDLLVVAGLLGLVRLGLVVTALGPGVARAGRAAVSGATGLAMMQAVMPVVIAVAGLATGVTGIDGLLARMHDADVAGLQTPLVLAAMALLIAGLDDAWGGAEAQAADMLANVGGPDRAALELARDLAVLVWMTLAGDMIWPGGLAMAEGALPPAPTALLAGLGAWLLRTAVLCAGLVAARVVVLSLDRGLRARLGVAMLFGVLAVVVLFAGREFG</sequence>
<protein>
    <recommendedName>
        <fullName evidence="4">Formate hydrogenlyase subunit 4</fullName>
    </recommendedName>
</protein>
<feature type="transmembrane region" description="Helical" evidence="1">
    <location>
        <begin position="141"/>
        <end position="165"/>
    </location>
</feature>
<reference evidence="2 3" key="1">
    <citation type="submission" date="2020-04" db="EMBL/GenBank/DDBJ databases">
        <title>Description of novel Gluconacetobacter.</title>
        <authorList>
            <person name="Sombolestani A."/>
        </authorList>
    </citation>
    <scope>NUCLEOTIDE SEQUENCE [LARGE SCALE GENOMIC DNA]</scope>
    <source>
        <strain evidence="2 3">LMG 21312</strain>
    </source>
</reference>